<keyword evidence="2" id="KW-0812">Transmembrane</keyword>
<organism evidence="4 5">
    <name type="scientific">Phaeobacter porticola</name>
    <dbReference type="NCBI Taxonomy" id="1844006"/>
    <lineage>
        <taxon>Bacteria</taxon>
        <taxon>Pseudomonadati</taxon>
        <taxon>Pseudomonadota</taxon>
        <taxon>Alphaproteobacteria</taxon>
        <taxon>Rhodobacterales</taxon>
        <taxon>Roseobacteraceae</taxon>
        <taxon>Phaeobacter</taxon>
    </lineage>
</organism>
<feature type="transmembrane region" description="Helical" evidence="2">
    <location>
        <begin position="12"/>
        <end position="33"/>
    </location>
</feature>
<dbReference type="Pfam" id="PF01476">
    <property type="entry name" value="LysM"/>
    <property type="match status" value="1"/>
</dbReference>
<protein>
    <submittedName>
        <fullName evidence="4">LysM domain protein</fullName>
    </submittedName>
</protein>
<feature type="compositionally biased region" description="Low complexity" evidence="1">
    <location>
        <begin position="91"/>
        <end position="110"/>
    </location>
</feature>
<evidence type="ECO:0000256" key="1">
    <source>
        <dbReference type="SAM" id="MobiDB-lite"/>
    </source>
</evidence>
<dbReference type="OrthoDB" id="370541at2"/>
<accession>A0A1L3I5C4</accession>
<dbReference type="PANTHER" id="PTHR34700:SF4">
    <property type="entry name" value="PHAGE-LIKE ELEMENT PBSX PROTEIN XKDP"/>
    <property type="match status" value="1"/>
</dbReference>
<dbReference type="InterPro" id="IPR036779">
    <property type="entry name" value="LysM_dom_sf"/>
</dbReference>
<feature type="domain" description="LysM" evidence="3">
    <location>
        <begin position="494"/>
        <end position="543"/>
    </location>
</feature>
<dbReference type="RefSeq" id="WP_072504874.1">
    <property type="nucleotide sequence ID" value="NZ_CP016364.1"/>
</dbReference>
<sequence length="546" mass="55850">MTIVTGKSGLSTTTIGGVAAVVAVLGGVVFLQWGGSEKEDPQGSRSAEGEQVVISPSSSSDRKLVSPVVANDAADTGNEKDSLAEADQVDTPVAEPAAEATPTETAAGDAVADTNDVAAAETAEEATDVAGFSAPQMDLARFEMDGSGMVAGRAAPGSVLSLMLDGTVIETLTVPPDGAFVLFTSVAPSDQPQVISLEAALDGAVLASDAQFILAPVSPVEVAVAEEPTASQVALADTPDAEPKVTGTRAAEAEVADVNADPTPEIRSDEVAPTAEVTTPEQPEGATAEVIARVDTSDETEAVQSTGDVAEGVAQVTADEDVAQLSEPATTAQPETAVTADAEAASVPDDAQAAPNRVAVLRADASGVQLVQPTTPTLAEAPDTVALDTISYDAEGAVVLSGRVRSDAVVRAYLDNSAIADLPVDDDGRWSGILPDVAPGIYALRLDALDTEGKVLSRLETPFKREAPEVLQPAVDIAAASPDVSPTGATPLVRVVTVQKGDTLWAISRERYGDGLLYVRVFDANREAIRNPDLIYPGQVFAVPVQ</sequence>
<dbReference type="InterPro" id="IPR052196">
    <property type="entry name" value="Bact_Kbp"/>
</dbReference>
<dbReference type="SMART" id="SM00257">
    <property type="entry name" value="LysM"/>
    <property type="match status" value="1"/>
</dbReference>
<reference evidence="5" key="1">
    <citation type="submission" date="2016-07" db="EMBL/GenBank/DDBJ databases">
        <title>Phaeobacter portensis sp. nov., a tropodithietic acid producing bacterium isolated from a German harbor.</title>
        <authorList>
            <person name="Freese H.M."/>
            <person name="Bunk B."/>
            <person name="Breider S."/>
            <person name="Brinkhoff T."/>
        </authorList>
    </citation>
    <scope>NUCLEOTIDE SEQUENCE [LARGE SCALE GENOMIC DNA]</scope>
    <source>
        <strain evidence="5">P97</strain>
    </source>
</reference>
<dbReference type="PROSITE" id="PS51782">
    <property type="entry name" value="LYSM"/>
    <property type="match status" value="1"/>
</dbReference>
<evidence type="ECO:0000259" key="3">
    <source>
        <dbReference type="PROSITE" id="PS51782"/>
    </source>
</evidence>
<keyword evidence="5" id="KW-1185">Reference proteome</keyword>
<feature type="region of interest" description="Disordered" evidence="1">
    <location>
        <begin position="35"/>
        <end position="110"/>
    </location>
</feature>
<evidence type="ECO:0000313" key="5">
    <source>
        <dbReference type="Proteomes" id="UP000183859"/>
    </source>
</evidence>
<keyword evidence="2" id="KW-0472">Membrane</keyword>
<dbReference type="CDD" id="cd00118">
    <property type="entry name" value="LysM"/>
    <property type="match status" value="1"/>
</dbReference>
<dbReference type="InterPro" id="IPR018392">
    <property type="entry name" value="LysM"/>
</dbReference>
<proteinExistence type="predicted"/>
<feature type="region of interest" description="Disordered" evidence="1">
    <location>
        <begin position="263"/>
        <end position="286"/>
    </location>
</feature>
<evidence type="ECO:0000256" key="2">
    <source>
        <dbReference type="SAM" id="Phobius"/>
    </source>
</evidence>
<dbReference type="Proteomes" id="UP000183859">
    <property type="component" value="Chromosome"/>
</dbReference>
<dbReference type="PANTHER" id="PTHR34700">
    <property type="entry name" value="POTASSIUM BINDING PROTEIN KBP"/>
    <property type="match status" value="1"/>
</dbReference>
<keyword evidence="2" id="KW-1133">Transmembrane helix</keyword>
<dbReference type="STRING" id="1844006.PhaeoP97_01942"/>
<dbReference type="AlphaFoldDB" id="A0A1L3I5C4"/>
<gene>
    <name evidence="4" type="ORF">PhaeoP97_01942</name>
</gene>
<dbReference type="KEGG" id="php:PhaeoP97_01942"/>
<evidence type="ECO:0000313" key="4">
    <source>
        <dbReference type="EMBL" id="APG47350.1"/>
    </source>
</evidence>
<dbReference type="EMBL" id="CP016364">
    <property type="protein sequence ID" value="APG47350.1"/>
    <property type="molecule type" value="Genomic_DNA"/>
</dbReference>
<name>A0A1L3I5C4_9RHOB</name>
<dbReference type="Gene3D" id="3.10.350.10">
    <property type="entry name" value="LysM domain"/>
    <property type="match status" value="1"/>
</dbReference>